<protein>
    <submittedName>
        <fullName evidence="3">Uncharacterized protein</fullName>
    </submittedName>
</protein>
<feature type="region of interest" description="Disordered" evidence="1">
    <location>
        <begin position="249"/>
        <end position="273"/>
    </location>
</feature>
<gene>
    <name evidence="3" type="ORF">IEE83_27185</name>
</gene>
<dbReference type="Proteomes" id="UP000634134">
    <property type="component" value="Unassembled WGS sequence"/>
</dbReference>
<keyword evidence="2" id="KW-0472">Membrane</keyword>
<evidence type="ECO:0000313" key="4">
    <source>
        <dbReference type="Proteomes" id="UP000634134"/>
    </source>
</evidence>
<reference evidence="4" key="1">
    <citation type="submission" date="2023-07" db="EMBL/GenBank/DDBJ databases">
        <title>Dyadobacter sp. nov 'subterranea' isolated from contaminted grondwater.</title>
        <authorList>
            <person name="Szabo I."/>
            <person name="Al-Omari J."/>
            <person name="Szerdahelyi S.G."/>
            <person name="Rado J."/>
        </authorList>
    </citation>
    <scope>NUCLEOTIDE SEQUENCE [LARGE SCALE GENOMIC DNA]</scope>
    <source>
        <strain evidence="4">UP-52</strain>
    </source>
</reference>
<evidence type="ECO:0000256" key="2">
    <source>
        <dbReference type="SAM" id="Phobius"/>
    </source>
</evidence>
<organism evidence="3 4">
    <name type="scientific">Dyadobacter subterraneus</name>
    <dbReference type="NCBI Taxonomy" id="2773304"/>
    <lineage>
        <taxon>Bacteria</taxon>
        <taxon>Pseudomonadati</taxon>
        <taxon>Bacteroidota</taxon>
        <taxon>Cytophagia</taxon>
        <taxon>Cytophagales</taxon>
        <taxon>Spirosomataceae</taxon>
        <taxon>Dyadobacter</taxon>
    </lineage>
</organism>
<accession>A0ABR9WJ84</accession>
<evidence type="ECO:0000256" key="1">
    <source>
        <dbReference type="SAM" id="MobiDB-lite"/>
    </source>
</evidence>
<sequence>MKKHPVDDLFKKRLASLERQPSELAWERIQQGQKNKSRRIAAWVWYAAASVSMALISGYVVWQNQNDTSEKLSNQTEMARVEKTIPETKPVDIPQVPETIDQIAEKADVPANDSSVRIAQNSKVQKDPKIREVKKKDQYQETKSAVERSINADVIQVAVIRSEKPEEIKANKIETQQAPATEKINIKPVEVAKVEDKKADRTILVEIEEPKNEFKDKKPSRLARVFRQLKNVREAEPVDWDDVGFNPKNILARVDDRPNTNDEKGSGKGERKN</sequence>
<proteinExistence type="predicted"/>
<keyword evidence="2" id="KW-1133">Transmembrane helix</keyword>
<feature type="compositionally biased region" description="Basic and acidic residues" evidence="1">
    <location>
        <begin position="253"/>
        <end position="273"/>
    </location>
</feature>
<comment type="caution">
    <text evidence="3">The sequence shown here is derived from an EMBL/GenBank/DDBJ whole genome shotgun (WGS) entry which is preliminary data.</text>
</comment>
<dbReference type="EMBL" id="JACYGY010000002">
    <property type="protein sequence ID" value="MBE9465577.1"/>
    <property type="molecule type" value="Genomic_DNA"/>
</dbReference>
<evidence type="ECO:0000313" key="3">
    <source>
        <dbReference type="EMBL" id="MBE9465577.1"/>
    </source>
</evidence>
<keyword evidence="2" id="KW-0812">Transmembrane</keyword>
<name>A0ABR9WJ84_9BACT</name>
<dbReference type="RefSeq" id="WP_194123887.1">
    <property type="nucleotide sequence ID" value="NZ_JACYGY010000002.1"/>
</dbReference>
<keyword evidence="4" id="KW-1185">Reference proteome</keyword>
<feature type="transmembrane region" description="Helical" evidence="2">
    <location>
        <begin position="40"/>
        <end position="62"/>
    </location>
</feature>